<dbReference type="CDD" id="cd03010">
    <property type="entry name" value="TlpA_like_DsbE"/>
    <property type="match status" value="1"/>
</dbReference>
<evidence type="ECO:0000256" key="2">
    <source>
        <dbReference type="ARBA" id="ARBA00007758"/>
    </source>
</evidence>
<dbReference type="RefSeq" id="WP_126697545.1">
    <property type="nucleotide sequence ID" value="NZ_RWKW01000002.1"/>
</dbReference>
<dbReference type="InterPro" id="IPR017937">
    <property type="entry name" value="Thioredoxin_CS"/>
</dbReference>
<dbReference type="GO" id="GO:0030288">
    <property type="term" value="C:outer membrane-bounded periplasmic space"/>
    <property type="evidence" value="ECO:0007669"/>
    <property type="project" value="InterPro"/>
</dbReference>
<dbReference type="Proteomes" id="UP000278398">
    <property type="component" value="Unassembled WGS sequence"/>
</dbReference>
<dbReference type="PANTHER" id="PTHR42852">
    <property type="entry name" value="THIOL:DISULFIDE INTERCHANGE PROTEIN DSBE"/>
    <property type="match status" value="1"/>
</dbReference>
<dbReference type="GO" id="GO:0015036">
    <property type="term" value="F:disulfide oxidoreductase activity"/>
    <property type="evidence" value="ECO:0007669"/>
    <property type="project" value="InterPro"/>
</dbReference>
<evidence type="ECO:0000256" key="4">
    <source>
        <dbReference type="ARBA" id="ARBA00023157"/>
    </source>
</evidence>
<keyword evidence="3" id="KW-0201">Cytochrome c-type biogenesis</keyword>
<protein>
    <submittedName>
        <fullName evidence="7">DsbE family thiol:disulfide interchange protein</fullName>
    </submittedName>
</protein>
<evidence type="ECO:0000313" key="7">
    <source>
        <dbReference type="EMBL" id="RST88270.1"/>
    </source>
</evidence>
<keyword evidence="4" id="KW-1015">Disulfide bond</keyword>
<dbReference type="PROSITE" id="PS00194">
    <property type="entry name" value="THIOREDOXIN_1"/>
    <property type="match status" value="1"/>
</dbReference>
<sequence length="190" mass="20926">MNVEDTRPTRPRRWLVFVPLALFLALSGLFLAQLLSGRDISAIPSALIGQQAPPTDLPPLEGVNLPGVTNAAFEGQVTLVNVWASWCAPCRQEHPLLMQLTRDERVRIVGLNYKDKPENARRFLGELGNPYDAIGVDDVGRTAINWGVYGVPETFLVGRDGTILWKHVGPFTPRSFADDLMPQIEKALAG</sequence>
<keyword evidence="5" id="KW-0676">Redox-active center</keyword>
<evidence type="ECO:0000256" key="5">
    <source>
        <dbReference type="ARBA" id="ARBA00023284"/>
    </source>
</evidence>
<dbReference type="AlphaFoldDB" id="A0A3R9YI54"/>
<evidence type="ECO:0000259" key="6">
    <source>
        <dbReference type="PROSITE" id="PS51352"/>
    </source>
</evidence>
<comment type="caution">
    <text evidence="7">The sequence shown here is derived from an EMBL/GenBank/DDBJ whole genome shotgun (WGS) entry which is preliminary data.</text>
</comment>
<organism evidence="7 8">
    <name type="scientific">Aquibium carbonis</name>
    <dbReference type="NCBI Taxonomy" id="2495581"/>
    <lineage>
        <taxon>Bacteria</taxon>
        <taxon>Pseudomonadati</taxon>
        <taxon>Pseudomonadota</taxon>
        <taxon>Alphaproteobacteria</taxon>
        <taxon>Hyphomicrobiales</taxon>
        <taxon>Phyllobacteriaceae</taxon>
        <taxon>Aquibium</taxon>
    </lineage>
</organism>
<dbReference type="NCBIfam" id="TIGR00385">
    <property type="entry name" value="dsbE"/>
    <property type="match status" value="1"/>
</dbReference>
<dbReference type="SUPFAM" id="SSF52833">
    <property type="entry name" value="Thioredoxin-like"/>
    <property type="match status" value="1"/>
</dbReference>
<dbReference type="PROSITE" id="PS51352">
    <property type="entry name" value="THIOREDOXIN_2"/>
    <property type="match status" value="1"/>
</dbReference>
<gene>
    <name evidence="7" type="ORF">EJC49_00790</name>
</gene>
<dbReference type="OrthoDB" id="9799347at2"/>
<dbReference type="InterPro" id="IPR013740">
    <property type="entry name" value="Redoxin"/>
</dbReference>
<dbReference type="InterPro" id="IPR036249">
    <property type="entry name" value="Thioredoxin-like_sf"/>
</dbReference>
<dbReference type="PANTHER" id="PTHR42852:SF6">
    <property type="entry name" value="THIOL:DISULFIDE INTERCHANGE PROTEIN DSBE"/>
    <property type="match status" value="1"/>
</dbReference>
<reference evidence="7 8" key="1">
    <citation type="submission" date="2018-12" db="EMBL/GenBank/DDBJ databases">
        <title>Mesorhizobium carbonis sp. nov., isolated from coal mine water.</title>
        <authorList>
            <person name="Xin W."/>
            <person name="Xu Z."/>
            <person name="Xiang F."/>
            <person name="Zhang J."/>
            <person name="Xi L."/>
            <person name="Liu J."/>
        </authorList>
    </citation>
    <scope>NUCLEOTIDE SEQUENCE [LARGE SCALE GENOMIC DNA]</scope>
    <source>
        <strain evidence="7 8">B2.3</strain>
    </source>
</reference>
<evidence type="ECO:0000256" key="1">
    <source>
        <dbReference type="ARBA" id="ARBA00004196"/>
    </source>
</evidence>
<dbReference type="Pfam" id="PF08534">
    <property type="entry name" value="Redoxin"/>
    <property type="match status" value="1"/>
</dbReference>
<comment type="subcellular location">
    <subcellularLocation>
        <location evidence="1">Cell envelope</location>
    </subcellularLocation>
</comment>
<comment type="similarity">
    <text evidence="2">Belongs to the thioredoxin family. DsbE subfamily.</text>
</comment>
<dbReference type="InterPro" id="IPR050553">
    <property type="entry name" value="Thioredoxin_ResA/DsbE_sf"/>
</dbReference>
<proteinExistence type="inferred from homology"/>
<keyword evidence="8" id="KW-1185">Reference proteome</keyword>
<dbReference type="InterPro" id="IPR013766">
    <property type="entry name" value="Thioredoxin_domain"/>
</dbReference>
<name>A0A3R9YI54_9HYPH</name>
<dbReference type="GO" id="GO:0017004">
    <property type="term" value="P:cytochrome complex assembly"/>
    <property type="evidence" value="ECO:0007669"/>
    <property type="project" value="UniProtKB-KW"/>
</dbReference>
<evidence type="ECO:0000256" key="3">
    <source>
        <dbReference type="ARBA" id="ARBA00022748"/>
    </source>
</evidence>
<feature type="domain" description="Thioredoxin" evidence="6">
    <location>
        <begin position="46"/>
        <end position="189"/>
    </location>
</feature>
<accession>A0A3R9YI54</accession>
<dbReference type="Gene3D" id="3.40.30.10">
    <property type="entry name" value="Glutaredoxin"/>
    <property type="match status" value="1"/>
</dbReference>
<evidence type="ECO:0000313" key="8">
    <source>
        <dbReference type="Proteomes" id="UP000278398"/>
    </source>
</evidence>
<dbReference type="InterPro" id="IPR004799">
    <property type="entry name" value="Periplasmic_diS_OxRdtase_DsbE"/>
</dbReference>
<dbReference type="EMBL" id="RWKW01000002">
    <property type="protein sequence ID" value="RST88270.1"/>
    <property type="molecule type" value="Genomic_DNA"/>
</dbReference>